<dbReference type="SMART" id="SM00028">
    <property type="entry name" value="TPR"/>
    <property type="match status" value="5"/>
</dbReference>
<feature type="region of interest" description="Disordered" evidence="2">
    <location>
        <begin position="571"/>
        <end position="593"/>
    </location>
</feature>
<name>A0A9Q1FBH9_SYNKA</name>
<dbReference type="Gene3D" id="1.25.40.10">
    <property type="entry name" value="Tetratricopeptide repeat domain"/>
    <property type="match status" value="2"/>
</dbReference>
<feature type="region of interest" description="Disordered" evidence="2">
    <location>
        <begin position="386"/>
        <end position="421"/>
    </location>
</feature>
<dbReference type="EMBL" id="JAINUF010000007">
    <property type="protein sequence ID" value="KAJ8354658.1"/>
    <property type="molecule type" value="Genomic_DNA"/>
</dbReference>
<protein>
    <recommendedName>
        <fullName evidence="5">Tetratricopeptide repeat protein 24</fullName>
    </recommendedName>
</protein>
<keyword evidence="1" id="KW-0802">TPR repeat</keyword>
<evidence type="ECO:0000256" key="1">
    <source>
        <dbReference type="PROSITE-ProRule" id="PRU00339"/>
    </source>
</evidence>
<keyword evidence="4" id="KW-1185">Reference proteome</keyword>
<evidence type="ECO:0000313" key="3">
    <source>
        <dbReference type="EMBL" id="KAJ8354658.1"/>
    </source>
</evidence>
<dbReference type="Pfam" id="PF14938">
    <property type="entry name" value="SNAP"/>
    <property type="match status" value="1"/>
</dbReference>
<dbReference type="InterPro" id="IPR019734">
    <property type="entry name" value="TPR_rpt"/>
</dbReference>
<dbReference type="PANTHER" id="PTHR47050:SF2">
    <property type="entry name" value="TETRATRICOPEPTIDE REPEAT PROTEIN 24"/>
    <property type="match status" value="1"/>
</dbReference>
<dbReference type="PANTHER" id="PTHR47050">
    <property type="entry name" value="TETRATRICOPEPTIDE REPEAT PROTEIN 24"/>
    <property type="match status" value="1"/>
</dbReference>
<dbReference type="Pfam" id="PF13424">
    <property type="entry name" value="TPR_12"/>
    <property type="match status" value="1"/>
</dbReference>
<comment type="caution">
    <text evidence="3">The sequence shown here is derived from an EMBL/GenBank/DDBJ whole genome shotgun (WGS) entry which is preliminary data.</text>
</comment>
<feature type="repeat" description="TPR" evidence="1">
    <location>
        <begin position="242"/>
        <end position="275"/>
    </location>
</feature>
<feature type="region of interest" description="Disordered" evidence="2">
    <location>
        <begin position="1"/>
        <end position="32"/>
    </location>
</feature>
<feature type="compositionally biased region" description="Basic residues" evidence="2">
    <location>
        <begin position="18"/>
        <end position="29"/>
    </location>
</feature>
<dbReference type="PROSITE" id="PS50005">
    <property type="entry name" value="TPR"/>
    <property type="match status" value="1"/>
</dbReference>
<feature type="region of interest" description="Disordered" evidence="2">
    <location>
        <begin position="311"/>
        <end position="344"/>
    </location>
</feature>
<feature type="compositionally biased region" description="Basic and acidic residues" evidence="2">
    <location>
        <begin position="455"/>
        <end position="467"/>
    </location>
</feature>
<dbReference type="InterPro" id="IPR024812">
    <property type="entry name" value="TPR_24"/>
</dbReference>
<sequence length="607" mass="66513">MALPLTHRFSSPQPPFLGRKKKKKNSHSKKAGEAPELLAIQADIEGLTGSGNSALLKGDCTEALGFFKKAFKASLELKETRVQRACAFNVGAAYVEAGKPQKGLDFLKRAQPDERGERVADLQFNLGVAREALKEPAQAAGHYLQAAQLYRSQGEGGSEGDACMKLAHCHLLAQDWTQAAQSLQRAAESYRMAGKLESAAVALKEAGDHMLQSHDFTEEDIIAVLTECLELTVSVMDEETLGKLYNDLGLSFSQLQLFQEAAECFERALPLARTKPHRLAVVLQNLGAVHNTLAQYQQALDFHREAAALHGSLGSRGAQGRPTRGSGRLAKGSEQPSSEVRDPEKATLYYKQALGLLSKCRDFPSTAQERLVNKLSDALQYRLSLQSHPSNGKAPGYSLPHRGPYESKPFSGESLKTGRPATQVRKNMRSLMVPGPGHLFCRVPHSRGWISTTSRRVEVSNGHKEKGGSQGGVAHTPDQGTEQRGPASQAKDGDSDNMAAVMTESDSQFSDPQSEQPNYQTALPEANRNLNNTYLQPDPHYQNQALSEPLGLTQHTEHLYETIKQRTTEIRDPPLAQSSELSLNERTSSEEAPPLYRKWKSRVCAVM</sequence>
<evidence type="ECO:0008006" key="5">
    <source>
        <dbReference type="Google" id="ProtNLM"/>
    </source>
</evidence>
<reference evidence="3" key="1">
    <citation type="journal article" date="2023" name="Science">
        <title>Genome structures resolve the early diversification of teleost fishes.</title>
        <authorList>
            <person name="Parey E."/>
            <person name="Louis A."/>
            <person name="Montfort J."/>
            <person name="Bouchez O."/>
            <person name="Roques C."/>
            <person name="Iampietro C."/>
            <person name="Lluch J."/>
            <person name="Castinel A."/>
            <person name="Donnadieu C."/>
            <person name="Desvignes T."/>
            <person name="Floi Bucao C."/>
            <person name="Jouanno E."/>
            <person name="Wen M."/>
            <person name="Mejri S."/>
            <person name="Dirks R."/>
            <person name="Jansen H."/>
            <person name="Henkel C."/>
            <person name="Chen W.J."/>
            <person name="Zahm M."/>
            <person name="Cabau C."/>
            <person name="Klopp C."/>
            <person name="Thompson A.W."/>
            <person name="Robinson-Rechavi M."/>
            <person name="Braasch I."/>
            <person name="Lecointre G."/>
            <person name="Bobe J."/>
            <person name="Postlethwait J.H."/>
            <person name="Berthelot C."/>
            <person name="Roest Crollius H."/>
            <person name="Guiguen Y."/>
        </authorList>
    </citation>
    <scope>NUCLEOTIDE SEQUENCE</scope>
    <source>
        <strain evidence="3">WJC10195</strain>
    </source>
</reference>
<gene>
    <name evidence="3" type="ORF">SKAU_G00222250</name>
</gene>
<dbReference type="Proteomes" id="UP001152622">
    <property type="component" value="Chromosome 7"/>
</dbReference>
<proteinExistence type="predicted"/>
<feature type="region of interest" description="Disordered" evidence="2">
    <location>
        <begin position="455"/>
        <end position="496"/>
    </location>
</feature>
<accession>A0A9Q1FBH9</accession>
<dbReference type="SUPFAM" id="SSF48452">
    <property type="entry name" value="TPR-like"/>
    <property type="match status" value="2"/>
</dbReference>
<organism evidence="3 4">
    <name type="scientific">Synaphobranchus kaupii</name>
    <name type="common">Kaup's arrowtooth eel</name>
    <dbReference type="NCBI Taxonomy" id="118154"/>
    <lineage>
        <taxon>Eukaryota</taxon>
        <taxon>Metazoa</taxon>
        <taxon>Chordata</taxon>
        <taxon>Craniata</taxon>
        <taxon>Vertebrata</taxon>
        <taxon>Euteleostomi</taxon>
        <taxon>Actinopterygii</taxon>
        <taxon>Neopterygii</taxon>
        <taxon>Teleostei</taxon>
        <taxon>Anguilliformes</taxon>
        <taxon>Synaphobranchidae</taxon>
        <taxon>Synaphobranchus</taxon>
    </lineage>
</organism>
<dbReference type="InterPro" id="IPR011990">
    <property type="entry name" value="TPR-like_helical_dom_sf"/>
</dbReference>
<evidence type="ECO:0000256" key="2">
    <source>
        <dbReference type="SAM" id="MobiDB-lite"/>
    </source>
</evidence>
<feature type="compositionally biased region" description="Polar residues" evidence="2">
    <location>
        <begin position="576"/>
        <end position="586"/>
    </location>
</feature>
<dbReference type="OrthoDB" id="9991614at2759"/>
<dbReference type="AlphaFoldDB" id="A0A9Q1FBH9"/>
<evidence type="ECO:0000313" key="4">
    <source>
        <dbReference type="Proteomes" id="UP001152622"/>
    </source>
</evidence>